<keyword evidence="2" id="KW-1185">Reference proteome</keyword>
<dbReference type="RefSeq" id="WP_212966978.1">
    <property type="nucleotide sequence ID" value="NZ_BORB01000033.1"/>
</dbReference>
<dbReference type="EMBL" id="BORB01000033">
    <property type="protein sequence ID" value="GIN58975.1"/>
    <property type="molecule type" value="Genomic_DNA"/>
</dbReference>
<protein>
    <submittedName>
        <fullName evidence="1">Uncharacterized protein</fullName>
    </submittedName>
</protein>
<comment type="caution">
    <text evidence="1">The sequence shown here is derived from an EMBL/GenBank/DDBJ whole genome shotgun (WGS) entry which is preliminary data.</text>
</comment>
<reference evidence="1 2" key="1">
    <citation type="submission" date="2021-03" db="EMBL/GenBank/DDBJ databases">
        <title>Antimicrobial resistance genes in bacteria isolated from Japanese honey, and their potential for conferring macrolide and lincosamide resistance in the American foulbrood pathogen Paenibacillus larvae.</title>
        <authorList>
            <person name="Okamoto M."/>
            <person name="Kumagai M."/>
            <person name="Kanamori H."/>
            <person name="Takamatsu D."/>
        </authorList>
    </citation>
    <scope>NUCLEOTIDE SEQUENCE [LARGE SCALE GENOMIC DNA]</scope>
    <source>
        <strain evidence="1 2">J8TS2</strain>
    </source>
</reference>
<gene>
    <name evidence="1" type="ORF">J8TS2_32940</name>
</gene>
<evidence type="ECO:0000313" key="1">
    <source>
        <dbReference type="EMBL" id="GIN58975.1"/>
    </source>
</evidence>
<proteinExistence type="predicted"/>
<sequence length="247" mass="29260">MQKITFGKELAKTIGLNESIVLETLYERVEKEGTPLNGRVWIERTYREWQEDFPFWSIATIKRIFSSLKKQGLIVMEQHGKHRYDRTNWYALSDEGRHYFGQEKIVEEETQVGETGNIQDKITIVEKQLKKLRFFPLQTSQKSELAHVCKTFSLEQISQALEATAERAIFAWKYAYKILLTNQKSSAKPKRRIIRTEKVPDWFQQEKHKDAAEITQEWNEETLAKRRRLLEIQGKYQQQKKTTFSLA</sequence>
<evidence type="ECO:0000313" key="2">
    <source>
        <dbReference type="Proteomes" id="UP000679950"/>
    </source>
</evidence>
<name>A0ABQ4KM24_9BACI</name>
<accession>A0ABQ4KM24</accession>
<dbReference type="Proteomes" id="UP000679950">
    <property type="component" value="Unassembled WGS sequence"/>
</dbReference>
<organism evidence="1 2">
    <name type="scientific">Lederbergia ruris</name>
    <dbReference type="NCBI Taxonomy" id="217495"/>
    <lineage>
        <taxon>Bacteria</taxon>
        <taxon>Bacillati</taxon>
        <taxon>Bacillota</taxon>
        <taxon>Bacilli</taxon>
        <taxon>Bacillales</taxon>
        <taxon>Bacillaceae</taxon>
        <taxon>Lederbergia</taxon>
    </lineage>
</organism>